<gene>
    <name evidence="2" type="ORF">MNBD_GAMMA24-1298</name>
</gene>
<dbReference type="CDD" id="cd09912">
    <property type="entry name" value="DLP_2"/>
    <property type="match status" value="1"/>
</dbReference>
<dbReference type="AlphaFoldDB" id="A0A3B1BTM1"/>
<dbReference type="InterPro" id="IPR027417">
    <property type="entry name" value="P-loop_NTPase"/>
</dbReference>
<feature type="domain" description="Dynamin N-terminal" evidence="1">
    <location>
        <begin position="48"/>
        <end position="204"/>
    </location>
</feature>
<evidence type="ECO:0000313" key="2">
    <source>
        <dbReference type="EMBL" id="VAX14070.1"/>
    </source>
</evidence>
<dbReference type="Gene3D" id="3.40.50.300">
    <property type="entry name" value="P-loop containing nucleotide triphosphate hydrolases"/>
    <property type="match status" value="1"/>
</dbReference>
<reference evidence="2" key="1">
    <citation type="submission" date="2018-06" db="EMBL/GenBank/DDBJ databases">
        <authorList>
            <person name="Zhirakovskaya E."/>
        </authorList>
    </citation>
    <scope>NUCLEOTIDE SEQUENCE</scope>
</reference>
<protein>
    <recommendedName>
        <fullName evidence="1">Dynamin N-terminal domain-containing protein</fullName>
    </recommendedName>
</protein>
<evidence type="ECO:0000259" key="1">
    <source>
        <dbReference type="Pfam" id="PF00350"/>
    </source>
</evidence>
<dbReference type="PANTHER" id="PTHR43681">
    <property type="entry name" value="TRANSMEMBRANE GTPASE FZO"/>
    <property type="match status" value="1"/>
</dbReference>
<accession>A0A3B1BTM1</accession>
<dbReference type="SUPFAM" id="SSF52540">
    <property type="entry name" value="P-loop containing nucleoside triphosphate hydrolases"/>
    <property type="match status" value="1"/>
</dbReference>
<name>A0A3B1BTM1_9ZZZZ</name>
<organism evidence="2">
    <name type="scientific">hydrothermal vent metagenome</name>
    <dbReference type="NCBI Taxonomy" id="652676"/>
    <lineage>
        <taxon>unclassified sequences</taxon>
        <taxon>metagenomes</taxon>
        <taxon>ecological metagenomes</taxon>
    </lineage>
</organism>
<dbReference type="InterPro" id="IPR051943">
    <property type="entry name" value="TRAFAC_Dynamin-like_GTPase"/>
</dbReference>
<sequence>MSSHIQPAITQADDFQQCLAEAESLECISPAEIQTLRQRLESNIFNLLVMGEFKRGKSSVINALIGDEVLPVGVVPLTAIATILEYGETSGMRVLFKNGTETRTEVQALWDFATEKGNPNNEKGVSEVRVSWPSAWLKSGVRLIDTPGIGSVHQHNSAITYSLLPRADAVLLILSVDQPMGQVEYDFLKQVRDYAGRIFFILNKMDLLTTADLAESQAFVSQLISEAMNSPVTLFPLSARLALAGRKNNSAEQLAQSGFSTFTDALKLFLAKDKGNALLASLARGLLRLLSQTKFSTELTLSSLAVPIDELRHKVEAFEKKGDEMQQDEHDFSILLKAEVKHLADHAVTTDVENFMTRLSGEIENRVNKQFDKVRHLPSGKLDEALRQYSIEEVRTSWDHFRHEEDEKLEVAFDQICARFSGKINATVDELYRFSSTLFNIPFDALAAESAWGIQAGFYYKFWDAPGSIRLMSTSFLHALPKFMGDRLILRAARKYARELAITQAGRVRYDFAQRLDKSMQIFEISMRKQLSMALANIEAAVKKGLELAAATGAEADDEAKRLSTRLESLALLTERIKTGFAL</sequence>
<dbReference type="Pfam" id="PF00350">
    <property type="entry name" value="Dynamin_N"/>
    <property type="match status" value="1"/>
</dbReference>
<dbReference type="PANTHER" id="PTHR43681:SF1">
    <property type="entry name" value="SARCALUMENIN"/>
    <property type="match status" value="1"/>
</dbReference>
<proteinExistence type="predicted"/>
<dbReference type="EMBL" id="UOFZ01000155">
    <property type="protein sequence ID" value="VAX14070.1"/>
    <property type="molecule type" value="Genomic_DNA"/>
</dbReference>
<dbReference type="InterPro" id="IPR045063">
    <property type="entry name" value="Dynamin_N"/>
</dbReference>